<gene>
    <name evidence="2" type="ORF">PPACK8108_LOCUS19741</name>
</gene>
<dbReference type="Gene3D" id="2.40.50.40">
    <property type="match status" value="1"/>
</dbReference>
<evidence type="ECO:0000313" key="2">
    <source>
        <dbReference type="EMBL" id="CAH7685252.1"/>
    </source>
</evidence>
<dbReference type="PROSITE" id="PS50013">
    <property type="entry name" value="CHROMO_2"/>
    <property type="match status" value="1"/>
</dbReference>
<protein>
    <recommendedName>
        <fullName evidence="1">Chromo domain-containing protein</fullName>
    </recommendedName>
</protein>
<sequence>MPKVPKSNRTLNRWGSSHISPSNDSFCVYIRDFTKMIMGLTKNNKNLPFPPSSDKVERANLLNITDVDINSLIIDESNISVDEASITKEIPTKFEILCLSELAKNNINLATFQWDVKGQTKLDGLVINVVVKHWLHAKNNQTFEEYPLQQEYCTNTIDPPEPIGVKDHEEFDYLVEWKSYLNTMDETSWEPAENLDNTQEVVRDFCKLYPNKSRPGK</sequence>
<comment type="caution">
    <text evidence="2">The sequence shown here is derived from an EMBL/GenBank/DDBJ whole genome shotgun (WGS) entry which is preliminary data.</text>
</comment>
<proteinExistence type="predicted"/>
<name>A0AAV0BG94_PHAPC</name>
<dbReference type="GO" id="GO:0006338">
    <property type="term" value="P:chromatin remodeling"/>
    <property type="evidence" value="ECO:0007669"/>
    <property type="project" value="UniProtKB-ARBA"/>
</dbReference>
<dbReference type="AlphaFoldDB" id="A0AAV0BG94"/>
<dbReference type="InterPro" id="IPR023780">
    <property type="entry name" value="Chromo_domain"/>
</dbReference>
<evidence type="ECO:0000259" key="1">
    <source>
        <dbReference type="PROSITE" id="PS50013"/>
    </source>
</evidence>
<dbReference type="Proteomes" id="UP001153365">
    <property type="component" value="Unassembled WGS sequence"/>
</dbReference>
<feature type="domain" description="Chromo" evidence="1">
    <location>
        <begin position="157"/>
        <end position="217"/>
    </location>
</feature>
<dbReference type="Pfam" id="PF00385">
    <property type="entry name" value="Chromo"/>
    <property type="match status" value="1"/>
</dbReference>
<dbReference type="EMBL" id="CALTRL010005715">
    <property type="protein sequence ID" value="CAH7685252.1"/>
    <property type="molecule type" value="Genomic_DNA"/>
</dbReference>
<keyword evidence="3" id="KW-1185">Reference proteome</keyword>
<organism evidence="2 3">
    <name type="scientific">Phakopsora pachyrhizi</name>
    <name type="common">Asian soybean rust disease fungus</name>
    <dbReference type="NCBI Taxonomy" id="170000"/>
    <lineage>
        <taxon>Eukaryota</taxon>
        <taxon>Fungi</taxon>
        <taxon>Dikarya</taxon>
        <taxon>Basidiomycota</taxon>
        <taxon>Pucciniomycotina</taxon>
        <taxon>Pucciniomycetes</taxon>
        <taxon>Pucciniales</taxon>
        <taxon>Phakopsoraceae</taxon>
        <taxon>Phakopsora</taxon>
    </lineage>
</organism>
<dbReference type="InterPro" id="IPR000953">
    <property type="entry name" value="Chromo/chromo_shadow_dom"/>
</dbReference>
<dbReference type="SUPFAM" id="SSF54160">
    <property type="entry name" value="Chromo domain-like"/>
    <property type="match status" value="1"/>
</dbReference>
<dbReference type="InterPro" id="IPR016197">
    <property type="entry name" value="Chromo-like_dom_sf"/>
</dbReference>
<evidence type="ECO:0000313" key="3">
    <source>
        <dbReference type="Proteomes" id="UP001153365"/>
    </source>
</evidence>
<accession>A0AAV0BG94</accession>
<reference evidence="2" key="1">
    <citation type="submission" date="2022-06" db="EMBL/GenBank/DDBJ databases">
        <authorList>
            <consortium name="SYNGENTA / RWTH Aachen University"/>
        </authorList>
    </citation>
    <scope>NUCLEOTIDE SEQUENCE</scope>
</reference>